<feature type="compositionally biased region" description="Basic and acidic residues" evidence="1">
    <location>
        <begin position="270"/>
        <end position="282"/>
    </location>
</feature>
<feature type="compositionally biased region" description="Low complexity" evidence="1">
    <location>
        <begin position="240"/>
        <end position="255"/>
    </location>
</feature>
<feature type="region of interest" description="Disordered" evidence="1">
    <location>
        <begin position="884"/>
        <end position="954"/>
    </location>
</feature>
<feature type="compositionally biased region" description="Polar residues" evidence="1">
    <location>
        <begin position="519"/>
        <end position="529"/>
    </location>
</feature>
<feature type="compositionally biased region" description="Basic and acidic residues" evidence="1">
    <location>
        <begin position="534"/>
        <end position="544"/>
    </location>
</feature>
<dbReference type="OrthoDB" id="5151921at2759"/>
<feature type="compositionally biased region" description="Pro residues" evidence="1">
    <location>
        <begin position="804"/>
        <end position="815"/>
    </location>
</feature>
<reference evidence="2" key="1">
    <citation type="journal article" date="2021" name="Nat. Commun.">
        <title>Genetic determinants of endophytism in the Arabidopsis root mycobiome.</title>
        <authorList>
            <person name="Mesny F."/>
            <person name="Miyauchi S."/>
            <person name="Thiergart T."/>
            <person name="Pickel B."/>
            <person name="Atanasova L."/>
            <person name="Karlsson M."/>
            <person name="Huettel B."/>
            <person name="Barry K.W."/>
            <person name="Haridas S."/>
            <person name="Chen C."/>
            <person name="Bauer D."/>
            <person name="Andreopoulos W."/>
            <person name="Pangilinan J."/>
            <person name="LaButti K."/>
            <person name="Riley R."/>
            <person name="Lipzen A."/>
            <person name="Clum A."/>
            <person name="Drula E."/>
            <person name="Henrissat B."/>
            <person name="Kohler A."/>
            <person name="Grigoriev I.V."/>
            <person name="Martin F.M."/>
            <person name="Hacquard S."/>
        </authorList>
    </citation>
    <scope>NUCLEOTIDE SEQUENCE</scope>
    <source>
        <strain evidence="2">MPI-CAGE-AT-0016</strain>
    </source>
</reference>
<feature type="compositionally biased region" description="Low complexity" evidence="1">
    <location>
        <begin position="665"/>
        <end position="678"/>
    </location>
</feature>
<feature type="compositionally biased region" description="Pro residues" evidence="1">
    <location>
        <begin position="62"/>
        <end position="71"/>
    </location>
</feature>
<feature type="compositionally biased region" description="Polar residues" evidence="1">
    <location>
        <begin position="256"/>
        <end position="269"/>
    </location>
</feature>
<feature type="compositionally biased region" description="Basic and acidic residues" evidence="1">
    <location>
        <begin position="165"/>
        <end position="177"/>
    </location>
</feature>
<feature type="region of interest" description="Disordered" evidence="1">
    <location>
        <begin position="1"/>
        <end position="817"/>
    </location>
</feature>
<evidence type="ECO:0000313" key="2">
    <source>
        <dbReference type="EMBL" id="KAH7358654.1"/>
    </source>
</evidence>
<feature type="compositionally biased region" description="Acidic residues" evidence="1">
    <location>
        <begin position="49"/>
        <end position="60"/>
    </location>
</feature>
<feature type="compositionally biased region" description="Low complexity" evidence="1">
    <location>
        <begin position="722"/>
        <end position="733"/>
    </location>
</feature>
<name>A0A8K0X1H1_9PEZI</name>
<evidence type="ECO:0000256" key="1">
    <source>
        <dbReference type="SAM" id="MobiDB-lite"/>
    </source>
</evidence>
<proteinExistence type="predicted"/>
<feature type="compositionally biased region" description="Low complexity" evidence="1">
    <location>
        <begin position="188"/>
        <end position="201"/>
    </location>
</feature>
<feature type="compositionally biased region" description="Polar residues" evidence="1">
    <location>
        <begin position="432"/>
        <end position="441"/>
    </location>
</feature>
<feature type="compositionally biased region" description="Polar residues" evidence="1">
    <location>
        <begin position="449"/>
        <end position="460"/>
    </location>
</feature>
<accession>A0A8K0X1H1</accession>
<feature type="compositionally biased region" description="Polar residues" evidence="1">
    <location>
        <begin position="596"/>
        <end position="609"/>
    </location>
</feature>
<sequence length="986" mass="103824">MDGTYQNPYNRAHVDSPLSPDTPQSASYRANVNRTKTRKWVEAKTQNYDGDDWGADDYDEPAPVPAVPPLRPSGSRQASYASSRLPSEPPMPSIVPQQHQHQPLAERPRDSGPPPALHIQTQPQAPPGGDLYAAGPDRVTERRSSPQPDPYQRLQQDGPSVESPKLQHDDLPSRASDRSTPPLSQEPAAAYYAAYDQAQSARPNNQSPPPNSGAFGKAAAAPNLQETTASGRDAHGPGDAPAQPQHLLQEQPQPQSSADPNLTSDAPSSHQERPARDSDDQTGHATQPPQFAAYPDSSHAEETKRFSTSPQLPDLARMSMFGDDLFSGSANRFSSDAPPVPTLPEEPSSYSSPQHDQPSFSAASADAGAQSSSKSIDASPELPTSNMTTDALRSKASPAPSPSPSPQPAAEPALAPPKPFRPSLPGDWVSDSVRSVDQGSYNERDPSVNEGSQKPSAGSSRDTDSDAGVGRSASPAVPVSSSSPETIRPSASSPNDFAGAGIHPVNTVQDDFAPPEVLNRQNTLSTIASPSPIKESDKLREEIIRTLSPVRPTHEPITTSQPQEPITEKEPVRESTYLHGVYDDYWTGGDDKPATEPQTTEPDSRSSNAAVVESLPEIQPLSPRSPLRDPSAEREYPSIDSRPRRFSWEGGAEDTGEDSDKETGPAAPKVQPVPVVDVGSTKSVDPITSVAEPESESSARGGSELPSRLAENARLNSQDDASQISHQVSQVSSLPRGGDQSFSAALQAPSPVSVASEATPMAEPKSLALSDEKAIGSSADSAAPKVVTDAEPQGLGASISPPHSSGPPSPHPAPQAPVKIMSFREILELPNAADRISKYDETRQQFAQMDSGLGNWLVNVKAQHPDHANASASFNGAYVPMPGTPHGLDQAPQQAAAGGGGAAPTQQPYYQQYLNASSPTTSSTPHAGRPLTGTLGGGSLPSASDFKHSSGQVGAKGKGLLLAAGKAGKGLLSKGKDKLRRDKVFP</sequence>
<dbReference type="Proteomes" id="UP000813385">
    <property type="component" value="Unassembled WGS sequence"/>
</dbReference>
<feature type="compositionally biased region" description="Polar residues" evidence="1">
    <location>
        <begin position="348"/>
        <end position="358"/>
    </location>
</feature>
<dbReference type="EMBL" id="JAGPXD010000004">
    <property type="protein sequence ID" value="KAH7358654.1"/>
    <property type="molecule type" value="Genomic_DNA"/>
</dbReference>
<feature type="compositionally biased region" description="Low complexity" evidence="1">
    <location>
        <begin position="472"/>
        <end position="484"/>
    </location>
</feature>
<dbReference type="AlphaFoldDB" id="A0A8K0X1H1"/>
<protein>
    <submittedName>
        <fullName evidence="2">Uncharacterized protein</fullName>
    </submittedName>
</protein>
<keyword evidence="3" id="KW-1185">Reference proteome</keyword>
<feature type="compositionally biased region" description="Polar residues" evidence="1">
    <location>
        <begin position="19"/>
        <end position="34"/>
    </location>
</feature>
<gene>
    <name evidence="2" type="ORF">B0T11DRAFT_284915</name>
</gene>
<feature type="compositionally biased region" description="Pro residues" evidence="1">
    <location>
        <begin position="399"/>
        <end position="422"/>
    </location>
</feature>
<feature type="compositionally biased region" description="Low complexity" evidence="1">
    <location>
        <begin position="903"/>
        <end position="933"/>
    </location>
</feature>
<feature type="compositionally biased region" description="Polar residues" evidence="1">
    <location>
        <begin position="74"/>
        <end position="85"/>
    </location>
</feature>
<feature type="compositionally biased region" description="Low complexity" evidence="1">
    <location>
        <begin position="359"/>
        <end position="375"/>
    </location>
</feature>
<comment type="caution">
    <text evidence="2">The sequence shown here is derived from an EMBL/GenBank/DDBJ whole genome shotgun (WGS) entry which is preliminary data.</text>
</comment>
<feature type="compositionally biased region" description="Basic and acidic residues" evidence="1">
    <location>
        <begin position="626"/>
        <end position="647"/>
    </location>
</feature>
<feature type="compositionally biased region" description="Acidic residues" evidence="1">
    <location>
        <begin position="651"/>
        <end position="660"/>
    </location>
</feature>
<feature type="compositionally biased region" description="Polar residues" evidence="1">
    <location>
        <begin position="382"/>
        <end position="391"/>
    </location>
</feature>
<organism evidence="2 3">
    <name type="scientific">Plectosphaerella cucumerina</name>
    <dbReference type="NCBI Taxonomy" id="40658"/>
    <lineage>
        <taxon>Eukaryota</taxon>
        <taxon>Fungi</taxon>
        <taxon>Dikarya</taxon>
        <taxon>Ascomycota</taxon>
        <taxon>Pezizomycotina</taxon>
        <taxon>Sordariomycetes</taxon>
        <taxon>Hypocreomycetidae</taxon>
        <taxon>Glomerellales</taxon>
        <taxon>Plectosphaerellaceae</taxon>
        <taxon>Plectosphaerella</taxon>
    </lineage>
</organism>
<evidence type="ECO:0000313" key="3">
    <source>
        <dbReference type="Proteomes" id="UP000813385"/>
    </source>
</evidence>